<name>A0A9P0GCP0_9CUCU</name>
<dbReference type="Pfam" id="PF24667">
    <property type="entry name" value="MORN_DRC7"/>
    <property type="match status" value="1"/>
</dbReference>
<evidence type="ECO:0000313" key="7">
    <source>
        <dbReference type="EMBL" id="CAH1106086.1"/>
    </source>
</evidence>
<gene>
    <name evidence="7" type="ORF">PSYICH_LOCUS6614</name>
</gene>
<proteinExistence type="predicted"/>
<accession>A0A9P0GCP0</accession>
<evidence type="ECO:0000256" key="1">
    <source>
        <dbReference type="ARBA" id="ARBA00004245"/>
    </source>
</evidence>
<dbReference type="PANTHER" id="PTHR35249:SF2">
    <property type="entry name" value="DYNEIN REGULATORY COMPLEX SUBUNIT 7"/>
    <property type="match status" value="1"/>
</dbReference>
<sequence length="865" mass="102967">MDAETETEKYLIKRTNEDGENDQEEFSFFNLLDQPRVLPEPVNLTFQHLKDVGYDLGLIDLCWPEEIKPIFENRTDFPIKYITHTEKERVLLVYTKNFRKKFIRKYPNRKPLFLVRDNECGVLKMVCTTVKPTALPYPVFEMWDTCADFIGDHIKFETLESKPLLLPNHLYSPHTTLLRQSGTSFEISTVLCSILIGVGYDAYVVSGYADRDIALRIMVRVDCPFPPFKEEEEKPPEKSKIEKYAIKPPNDYKSKFLMMMEQRERDKLFKQDLQAAERERLRLLEEEKPPFDELDGQRIHAWVLIKAGFKGIKEHFFIESTTGRPYSLNTTKYFGIESVWNHQNYWVNIQDCSKGLDTIDYTLTNNEKWIHLLAGEPFELRIQKEKDLGDDDTSRDMFVEKHLDMPQPWPLRLYVSHERLQGRFPDGGCRVTNYKRVLVEQFAPFASPDGLTKRLTRYRDFACTDPFLIEEEYEYRKDKFCRSIYDFSTDILTNYFSTGRDDAIIKHVFTKGCYAVEAHRVLFFKHTNRADYLQKMEIEEDKVIEHFKERTDKLIFRQINYLKEEEEKKTKQGYKRFILTMIQKYERDDTKPSHEDIAIREFALVDREIRLKYHYGPNNITASTRVFIKPSVTEWGEDLEFNSDLTYGYQAEVGVKLPRQVELFKMFHYHLKEEHACLISFRQIEKYLADFLTSRVKELTEPQLDVPIFNREQNSQYREQMLEKEAKKKICQQKECFEAVDYLAPYIVKYRRPLTFQQAKTAKNECLKEYKELMVDRANNLYKQYENLDAKLRSMKSYYAAERSNLSESEETEYYREVTQLVDTMKAIQIRTDRHKQLASIRIKQVENYLNSHPLLQILRQRSKK</sequence>
<dbReference type="AlphaFoldDB" id="A0A9P0GCP0"/>
<evidence type="ECO:0000259" key="4">
    <source>
        <dbReference type="Pfam" id="PF24656"/>
    </source>
</evidence>
<dbReference type="GO" id="GO:0005856">
    <property type="term" value="C:cytoskeleton"/>
    <property type="evidence" value="ECO:0007669"/>
    <property type="project" value="UniProtKB-SubCell"/>
</dbReference>
<feature type="domain" description="Dynein regulatory complex subunit 7 MORN" evidence="5">
    <location>
        <begin position="428"/>
        <end position="706"/>
    </location>
</feature>
<dbReference type="GO" id="GO:0031514">
    <property type="term" value="C:motile cilium"/>
    <property type="evidence" value="ECO:0007669"/>
    <property type="project" value="TreeGrafter"/>
</dbReference>
<organism evidence="7 8">
    <name type="scientific">Psylliodes chrysocephalus</name>
    <dbReference type="NCBI Taxonomy" id="3402493"/>
    <lineage>
        <taxon>Eukaryota</taxon>
        <taxon>Metazoa</taxon>
        <taxon>Ecdysozoa</taxon>
        <taxon>Arthropoda</taxon>
        <taxon>Hexapoda</taxon>
        <taxon>Insecta</taxon>
        <taxon>Pterygota</taxon>
        <taxon>Neoptera</taxon>
        <taxon>Endopterygota</taxon>
        <taxon>Coleoptera</taxon>
        <taxon>Polyphaga</taxon>
        <taxon>Cucujiformia</taxon>
        <taxon>Chrysomeloidea</taxon>
        <taxon>Chrysomelidae</taxon>
        <taxon>Galerucinae</taxon>
        <taxon>Alticini</taxon>
        <taxon>Psylliodes</taxon>
    </lineage>
</organism>
<dbReference type="InterPro" id="IPR056292">
    <property type="entry name" value="DRC7_C"/>
</dbReference>
<feature type="domain" description="Dynein regulatory complex subunit 7 C-terminal" evidence="6">
    <location>
        <begin position="753"/>
        <end position="858"/>
    </location>
</feature>
<keyword evidence="2" id="KW-0963">Cytoplasm</keyword>
<dbReference type="InterPro" id="IPR056290">
    <property type="entry name" value="CEPT76/DRC7_peptidase-like_dom"/>
</dbReference>
<keyword evidence="8" id="KW-1185">Reference proteome</keyword>
<evidence type="ECO:0000259" key="6">
    <source>
        <dbReference type="Pfam" id="PF24671"/>
    </source>
</evidence>
<dbReference type="PANTHER" id="PTHR35249">
    <property type="entry name" value="DYNEIN REGULATORY COMPLEX SUBUNIT 7"/>
    <property type="match status" value="1"/>
</dbReference>
<dbReference type="EMBL" id="OV651814">
    <property type="protein sequence ID" value="CAH1106086.1"/>
    <property type="molecule type" value="Genomic_DNA"/>
</dbReference>
<dbReference type="InterPro" id="IPR033551">
    <property type="entry name" value="DRC7/lobo"/>
</dbReference>
<dbReference type="Pfam" id="PF24671">
    <property type="entry name" value="DRC7_C"/>
    <property type="match status" value="1"/>
</dbReference>
<keyword evidence="3" id="KW-0206">Cytoskeleton</keyword>
<feature type="domain" description="CEP76/DRC7 peptidase-like" evidence="4">
    <location>
        <begin position="299"/>
        <end position="371"/>
    </location>
</feature>
<evidence type="ECO:0000313" key="8">
    <source>
        <dbReference type="Proteomes" id="UP001153636"/>
    </source>
</evidence>
<evidence type="ECO:0000256" key="2">
    <source>
        <dbReference type="ARBA" id="ARBA00022490"/>
    </source>
</evidence>
<evidence type="ECO:0000259" key="5">
    <source>
        <dbReference type="Pfam" id="PF24667"/>
    </source>
</evidence>
<protein>
    <recommendedName>
        <fullName evidence="9">Dynein regulatory complex subunit 7</fullName>
    </recommendedName>
</protein>
<comment type="subcellular location">
    <subcellularLocation>
        <location evidence="1">Cytoplasm</location>
        <location evidence="1">Cytoskeleton</location>
    </subcellularLocation>
</comment>
<dbReference type="OrthoDB" id="10262874at2759"/>
<dbReference type="Pfam" id="PF24656">
    <property type="entry name" value="CEPT76_peptidase"/>
    <property type="match status" value="1"/>
</dbReference>
<evidence type="ECO:0008006" key="9">
    <source>
        <dbReference type="Google" id="ProtNLM"/>
    </source>
</evidence>
<dbReference type="InterPro" id="IPR056291">
    <property type="entry name" value="MORN_DRC7"/>
</dbReference>
<evidence type="ECO:0000256" key="3">
    <source>
        <dbReference type="ARBA" id="ARBA00023212"/>
    </source>
</evidence>
<reference evidence="7" key="1">
    <citation type="submission" date="2022-01" db="EMBL/GenBank/DDBJ databases">
        <authorList>
            <person name="King R."/>
        </authorList>
    </citation>
    <scope>NUCLEOTIDE SEQUENCE</scope>
</reference>
<dbReference type="GO" id="GO:0030317">
    <property type="term" value="P:flagellated sperm motility"/>
    <property type="evidence" value="ECO:0007669"/>
    <property type="project" value="TreeGrafter"/>
</dbReference>
<dbReference type="Proteomes" id="UP001153636">
    <property type="component" value="Chromosome 2"/>
</dbReference>